<comment type="subcellular location">
    <subcellularLocation>
        <location evidence="1">Nucleus</location>
    </subcellularLocation>
</comment>
<dbReference type="PANTHER" id="PTHR24376:SF235">
    <property type="entry name" value="C2H2-TYPE DOMAIN-CONTAINING PROTEIN"/>
    <property type="match status" value="1"/>
</dbReference>
<dbReference type="FunFam" id="3.30.160.60:FF:000624">
    <property type="entry name" value="zinc finger protein 697"/>
    <property type="match status" value="1"/>
</dbReference>
<dbReference type="GO" id="GO:0001228">
    <property type="term" value="F:DNA-binding transcription activator activity, RNA polymerase II-specific"/>
    <property type="evidence" value="ECO:0007669"/>
    <property type="project" value="TreeGrafter"/>
</dbReference>
<dbReference type="Gene3D" id="3.30.160.60">
    <property type="entry name" value="Classic Zinc Finger"/>
    <property type="match status" value="8"/>
</dbReference>
<proteinExistence type="predicted"/>
<dbReference type="GO" id="GO:0008270">
    <property type="term" value="F:zinc ion binding"/>
    <property type="evidence" value="ECO:0007669"/>
    <property type="project" value="UniProtKB-KW"/>
</dbReference>
<feature type="domain" description="C2H2-type" evidence="9">
    <location>
        <begin position="376"/>
        <end position="404"/>
    </location>
</feature>
<dbReference type="GO" id="GO:0000978">
    <property type="term" value="F:RNA polymerase II cis-regulatory region sequence-specific DNA binding"/>
    <property type="evidence" value="ECO:0007669"/>
    <property type="project" value="TreeGrafter"/>
</dbReference>
<feature type="compositionally biased region" description="Polar residues" evidence="8">
    <location>
        <begin position="731"/>
        <end position="745"/>
    </location>
</feature>
<keyword evidence="4 7" id="KW-0863">Zinc-finger</keyword>
<evidence type="ECO:0000256" key="8">
    <source>
        <dbReference type="SAM" id="MobiDB-lite"/>
    </source>
</evidence>
<keyword evidence="3" id="KW-0677">Repeat</keyword>
<name>A0A0K2TH55_LEPSM</name>
<sequence length="918" mass="104062">MSEFNFACTKCPRTFKLSEFYEKHKKVHELKKQHVCNICGFVYGAAKGLEGHLKTHQESELHAAESKIETPSISSTPPPSTQSSSSQSSSPAQGHGTGNYRVYENIPDVNDGAYQNGIGYFVCELCSREFSGLNSLKKHMPIHGRSVQHKCDTCGFVYGKKEYLTEHARLHNGFTTCEICGQGFTKVSLLKEHLKCHRNITMDGSKNESVPFKCHICQDVYPEASQLKIHLDSAHTPTKSIFQCDTCPASFVNAKDKNKHMINEHRFGSFFEKLFWCPLCNQGFTRHYNLKMHLYKTHGKETIDNNFSSEELTEILSPRPSNGKDSVNRSVVSKATHYFDETKGTQMLSCNLCSDSFLRKNDLWIHLESAHAAVLPVCRVCEDKFLDLAELKEHIELAHGKRKPGPASKTNAHPLSRSGSCQCLECGIILPERLSLSTHMKIVHSTMETDIGSHCELCQKDFPSLLDLEAHQKGKHPNLNKRLQNLRDALFPEPKKMKLETDDEDAHKAETDLIAMNSLQQRPNSSSQEYNQDQLINERDETDFQDDFEEDVQYVPIMEDFYFEDMIIHPCYVVIPFVSDEEIEAACSKSQQCPPIDDFDEDQGQLTIDEGSYDENALESSKNPDTPFTGEQENFNSSPKGYDADDIKGDTPHMGFYPDNISDFSLPFTLSGLWKKKADILGPNAMKQADLLEKQIKKINDYEKRQAEKRVKSESDDGEMSPSEDAPVLTRSHTPDQIPQNNNNYVPHGKRKSPSSPPDLKYQQAKINLTTSLNDEDIKFDSSPYPSSPGKGHRIKTSPHKAPDANVSKYESQIQHNHWPVECIKCDLQLNDLQFFNIHMNDHWTGDKCCPVCKLLINSKRFNFKQHLKIHTGEKPFVCDICKRSFRQKAHMVKHVTTHRSLPAAQIKVELPAGLSVN</sequence>
<evidence type="ECO:0000256" key="3">
    <source>
        <dbReference type="ARBA" id="ARBA00022737"/>
    </source>
</evidence>
<evidence type="ECO:0000313" key="10">
    <source>
        <dbReference type="EMBL" id="CDW25348.1"/>
    </source>
</evidence>
<feature type="domain" description="C2H2-type" evidence="9">
    <location>
        <begin position="275"/>
        <end position="303"/>
    </location>
</feature>
<feature type="compositionally biased region" description="Basic and acidic residues" evidence="8">
    <location>
        <begin position="54"/>
        <end position="68"/>
    </location>
</feature>
<dbReference type="EMBL" id="HACA01007987">
    <property type="protein sequence ID" value="CDW25348.1"/>
    <property type="molecule type" value="Transcribed_RNA"/>
</dbReference>
<dbReference type="PANTHER" id="PTHR24376">
    <property type="entry name" value="ZINC FINGER PROTEIN"/>
    <property type="match status" value="1"/>
</dbReference>
<feature type="region of interest" description="Disordered" evidence="8">
    <location>
        <begin position="54"/>
        <end position="101"/>
    </location>
</feature>
<feature type="domain" description="C2H2-type" evidence="9">
    <location>
        <begin position="348"/>
        <end position="376"/>
    </location>
</feature>
<evidence type="ECO:0000256" key="2">
    <source>
        <dbReference type="ARBA" id="ARBA00022723"/>
    </source>
</evidence>
<evidence type="ECO:0000256" key="7">
    <source>
        <dbReference type="PROSITE-ProRule" id="PRU00042"/>
    </source>
</evidence>
<feature type="region of interest" description="Disordered" evidence="8">
    <location>
        <begin position="778"/>
        <end position="804"/>
    </location>
</feature>
<organism evidence="10">
    <name type="scientific">Lepeophtheirus salmonis</name>
    <name type="common">Salmon louse</name>
    <name type="synonym">Caligus salmonis</name>
    <dbReference type="NCBI Taxonomy" id="72036"/>
    <lineage>
        <taxon>Eukaryota</taxon>
        <taxon>Metazoa</taxon>
        <taxon>Ecdysozoa</taxon>
        <taxon>Arthropoda</taxon>
        <taxon>Crustacea</taxon>
        <taxon>Multicrustacea</taxon>
        <taxon>Hexanauplia</taxon>
        <taxon>Copepoda</taxon>
        <taxon>Siphonostomatoida</taxon>
        <taxon>Caligidae</taxon>
        <taxon>Lepeophtheirus</taxon>
    </lineage>
</organism>
<evidence type="ECO:0000256" key="4">
    <source>
        <dbReference type="ARBA" id="ARBA00022771"/>
    </source>
</evidence>
<feature type="domain" description="C2H2-type" evidence="9">
    <location>
        <begin position="6"/>
        <end position="33"/>
    </location>
</feature>
<protein>
    <recommendedName>
        <fullName evidence="9">C2H2-type domain-containing protein</fullName>
    </recommendedName>
</protein>
<dbReference type="PROSITE" id="PS50157">
    <property type="entry name" value="ZINC_FINGER_C2H2_2"/>
    <property type="match status" value="9"/>
</dbReference>
<keyword evidence="2" id="KW-0479">Metal-binding</keyword>
<dbReference type="Pfam" id="PF00096">
    <property type="entry name" value="zf-C2H2"/>
    <property type="match status" value="1"/>
</dbReference>
<feature type="domain" description="C2H2-type" evidence="9">
    <location>
        <begin position="877"/>
        <end position="904"/>
    </location>
</feature>
<feature type="region of interest" description="Disordered" evidence="8">
    <location>
        <begin position="703"/>
        <end position="761"/>
    </location>
</feature>
<dbReference type="SMART" id="SM00355">
    <property type="entry name" value="ZnF_C2H2"/>
    <property type="match status" value="15"/>
</dbReference>
<dbReference type="InterPro" id="IPR013087">
    <property type="entry name" value="Znf_C2H2_type"/>
</dbReference>
<dbReference type="PROSITE" id="PS00028">
    <property type="entry name" value="ZINC_FINGER_C2H2_1"/>
    <property type="match status" value="12"/>
</dbReference>
<reference evidence="10" key="1">
    <citation type="submission" date="2014-05" db="EMBL/GenBank/DDBJ databases">
        <authorList>
            <person name="Chronopoulou M."/>
        </authorList>
    </citation>
    <scope>NUCLEOTIDE SEQUENCE</scope>
    <source>
        <tissue evidence="10">Whole organism</tissue>
    </source>
</reference>
<evidence type="ECO:0000256" key="1">
    <source>
        <dbReference type="ARBA" id="ARBA00004123"/>
    </source>
</evidence>
<keyword evidence="5" id="KW-0862">Zinc</keyword>
<feature type="compositionally biased region" description="Polar residues" evidence="8">
    <location>
        <begin position="618"/>
        <end position="639"/>
    </location>
</feature>
<dbReference type="AlphaFoldDB" id="A0A0K2TH55"/>
<dbReference type="GO" id="GO:0005634">
    <property type="term" value="C:nucleus"/>
    <property type="evidence" value="ECO:0007669"/>
    <property type="project" value="UniProtKB-SubCell"/>
</dbReference>
<feature type="domain" description="C2H2-type" evidence="9">
    <location>
        <begin position="175"/>
        <end position="197"/>
    </location>
</feature>
<feature type="domain" description="C2H2-type" evidence="9">
    <location>
        <begin position="121"/>
        <end position="143"/>
    </location>
</feature>
<feature type="compositionally biased region" description="Basic and acidic residues" evidence="8">
    <location>
        <begin position="703"/>
        <end position="715"/>
    </location>
</feature>
<dbReference type="InterPro" id="IPR036236">
    <property type="entry name" value="Znf_C2H2_sf"/>
</dbReference>
<feature type="compositionally biased region" description="Basic and acidic residues" evidence="8">
    <location>
        <begin position="642"/>
        <end position="651"/>
    </location>
</feature>
<dbReference type="SUPFAM" id="SSF57667">
    <property type="entry name" value="beta-beta-alpha zinc fingers"/>
    <property type="match status" value="6"/>
</dbReference>
<feature type="domain" description="C2H2-type" evidence="9">
    <location>
        <begin position="212"/>
        <end position="240"/>
    </location>
</feature>
<evidence type="ECO:0000259" key="9">
    <source>
        <dbReference type="PROSITE" id="PS50157"/>
    </source>
</evidence>
<evidence type="ECO:0000256" key="6">
    <source>
        <dbReference type="ARBA" id="ARBA00023242"/>
    </source>
</evidence>
<dbReference type="OrthoDB" id="8922241at2759"/>
<feature type="domain" description="C2H2-type" evidence="9">
    <location>
        <begin position="149"/>
        <end position="176"/>
    </location>
</feature>
<feature type="region of interest" description="Disordered" evidence="8">
    <location>
        <begin position="612"/>
        <end position="651"/>
    </location>
</feature>
<dbReference type="Pfam" id="PF12874">
    <property type="entry name" value="zf-met"/>
    <property type="match status" value="2"/>
</dbReference>
<keyword evidence="6" id="KW-0539">Nucleus</keyword>
<feature type="compositionally biased region" description="Low complexity" evidence="8">
    <location>
        <begin position="70"/>
        <end position="91"/>
    </location>
</feature>
<accession>A0A0K2TH55</accession>
<evidence type="ECO:0000256" key="5">
    <source>
        <dbReference type="ARBA" id="ARBA00022833"/>
    </source>
</evidence>